<feature type="transmembrane region" description="Helical" evidence="2">
    <location>
        <begin position="48"/>
        <end position="67"/>
    </location>
</feature>
<keyword evidence="5" id="KW-1185">Reference proteome</keyword>
<dbReference type="PANTHER" id="PTHR34473">
    <property type="entry name" value="UPF0699 TRANSMEMBRANE PROTEIN YDBS"/>
    <property type="match status" value="1"/>
</dbReference>
<dbReference type="Proteomes" id="UP001139502">
    <property type="component" value="Unassembled WGS sequence"/>
</dbReference>
<sequence>MTESNGTPGDAAGARGTPSDAVGPRGAGAGRDDVEPLVWERVHPLTPLARFWIALLVLVFVVGRNVVESVFENGFDAGELGRGIPEFVRGLELVGWLIVVGVVLLVLGGMFWSWWFTRYAVTADTVRVREGALFRKEKQARLDRVQAIEISQPLLARILGLAELRFEVADAGESTLHLRFLTRRGAEDLRGRLLSRKRQLQDDAAAPPAAAGDAAAPP</sequence>
<evidence type="ECO:0000259" key="3">
    <source>
        <dbReference type="Pfam" id="PF03703"/>
    </source>
</evidence>
<gene>
    <name evidence="4" type="ORF">NBM05_11655</name>
</gene>
<evidence type="ECO:0000256" key="2">
    <source>
        <dbReference type="SAM" id="Phobius"/>
    </source>
</evidence>
<dbReference type="RefSeq" id="WP_254167587.1">
    <property type="nucleotide sequence ID" value="NZ_JANAFB010000032.1"/>
</dbReference>
<comment type="caution">
    <text evidence="4">The sequence shown here is derived from an EMBL/GenBank/DDBJ whole genome shotgun (WGS) entry which is preliminary data.</text>
</comment>
<keyword evidence="2" id="KW-0472">Membrane</keyword>
<dbReference type="InterPro" id="IPR005182">
    <property type="entry name" value="YdbS-like_PH"/>
</dbReference>
<feature type="transmembrane region" description="Helical" evidence="2">
    <location>
        <begin position="93"/>
        <end position="117"/>
    </location>
</feature>
<dbReference type="PANTHER" id="PTHR34473:SF2">
    <property type="entry name" value="UPF0699 TRANSMEMBRANE PROTEIN YDBT"/>
    <property type="match status" value="1"/>
</dbReference>
<dbReference type="Pfam" id="PF03703">
    <property type="entry name" value="bPH_2"/>
    <property type="match status" value="1"/>
</dbReference>
<proteinExistence type="predicted"/>
<accession>A0A9X2KIW4</accession>
<keyword evidence="2" id="KW-1133">Transmembrane helix</keyword>
<feature type="region of interest" description="Disordered" evidence="1">
    <location>
        <begin position="1"/>
        <end position="29"/>
    </location>
</feature>
<feature type="compositionally biased region" description="Low complexity" evidence="1">
    <location>
        <begin position="202"/>
        <end position="218"/>
    </location>
</feature>
<feature type="region of interest" description="Disordered" evidence="1">
    <location>
        <begin position="198"/>
        <end position="218"/>
    </location>
</feature>
<dbReference type="EMBL" id="JANAFB010000032">
    <property type="protein sequence ID" value="MCP3426638.1"/>
    <property type="molecule type" value="Genomic_DNA"/>
</dbReference>
<evidence type="ECO:0000313" key="4">
    <source>
        <dbReference type="EMBL" id="MCP3426638.1"/>
    </source>
</evidence>
<evidence type="ECO:0000313" key="5">
    <source>
        <dbReference type="Proteomes" id="UP001139502"/>
    </source>
</evidence>
<organism evidence="4 5">
    <name type="scientific">Rothia santali</name>
    <dbReference type="NCBI Taxonomy" id="2949643"/>
    <lineage>
        <taxon>Bacteria</taxon>
        <taxon>Bacillati</taxon>
        <taxon>Actinomycetota</taxon>
        <taxon>Actinomycetes</taxon>
        <taxon>Micrococcales</taxon>
        <taxon>Micrococcaceae</taxon>
        <taxon>Rothia</taxon>
    </lineage>
</organism>
<feature type="non-terminal residue" evidence="4">
    <location>
        <position position="218"/>
    </location>
</feature>
<name>A0A9X2KIW4_9MICC</name>
<keyword evidence="2" id="KW-0812">Transmembrane</keyword>
<dbReference type="AlphaFoldDB" id="A0A9X2KIW4"/>
<protein>
    <submittedName>
        <fullName evidence="4">PH domain-containing protein</fullName>
    </submittedName>
</protein>
<evidence type="ECO:0000256" key="1">
    <source>
        <dbReference type="SAM" id="MobiDB-lite"/>
    </source>
</evidence>
<reference evidence="4" key="1">
    <citation type="submission" date="2022-06" db="EMBL/GenBank/DDBJ databases">
        <title>Rothia sp. isolated from sandalwood seedling.</title>
        <authorList>
            <person name="Tuikhar N."/>
            <person name="Kirdat K."/>
            <person name="Thorat V."/>
            <person name="Swetha P."/>
            <person name="Padma S."/>
            <person name="Sundararaj R."/>
            <person name="Yadav A."/>
        </authorList>
    </citation>
    <scope>NUCLEOTIDE SEQUENCE</scope>
    <source>
        <strain evidence="4">AR01</strain>
    </source>
</reference>
<feature type="domain" description="YdbS-like PH" evidence="3">
    <location>
        <begin position="114"/>
        <end position="191"/>
    </location>
</feature>